<comment type="caution">
    <text evidence="1">The sequence shown here is derived from an EMBL/GenBank/DDBJ whole genome shotgun (WGS) entry which is preliminary data.</text>
</comment>
<dbReference type="Pfam" id="PF24727">
    <property type="entry name" value="DUF7679"/>
    <property type="match status" value="1"/>
</dbReference>
<dbReference type="EMBL" id="AYYR01000022">
    <property type="protein sequence ID" value="KRM76691.1"/>
    <property type="molecule type" value="Genomic_DNA"/>
</dbReference>
<dbReference type="Proteomes" id="UP000051845">
    <property type="component" value="Unassembled WGS sequence"/>
</dbReference>
<organism evidence="1 2">
    <name type="scientific">Secundilactobacillus collinoides DSM 20515 = JCM 1123</name>
    <dbReference type="NCBI Taxonomy" id="1423733"/>
    <lineage>
        <taxon>Bacteria</taxon>
        <taxon>Bacillati</taxon>
        <taxon>Bacillota</taxon>
        <taxon>Bacilli</taxon>
        <taxon>Lactobacillales</taxon>
        <taxon>Lactobacillaceae</taxon>
        <taxon>Secundilactobacillus</taxon>
    </lineage>
</organism>
<dbReference type="InterPro" id="IPR056096">
    <property type="entry name" value="DUF7679"/>
</dbReference>
<sequence>MPEKLWCATIERTDGQIIAYRLSGDLQHALNLDVAGQRHLLHGLIVIPLAPYIFAKPKGTKDDTLPPYGVGYVTKIYQQDEDEAIVLTPTRSQFIDHGYWPNDTRENVRTYLQHDYSWLNKQQIDADIGYWQQIETHKPCRANKFWHVVSEYRIQRHLRRIKAYHRAHS</sequence>
<evidence type="ECO:0000313" key="2">
    <source>
        <dbReference type="Proteomes" id="UP000051845"/>
    </source>
</evidence>
<dbReference type="PATRIC" id="fig|1423733.4.peg.1237"/>
<proteinExistence type="predicted"/>
<dbReference type="AlphaFoldDB" id="A0A0R2BMY9"/>
<accession>A0A0R2BMY9</accession>
<gene>
    <name evidence="1" type="ORF">FC82_GL001173</name>
</gene>
<dbReference type="RefSeq" id="WP_054759492.1">
    <property type="nucleotide sequence ID" value="NZ_AYYR01000022.1"/>
</dbReference>
<evidence type="ECO:0000313" key="1">
    <source>
        <dbReference type="EMBL" id="KRM76691.1"/>
    </source>
</evidence>
<name>A0A0R2BMY9_SECCO</name>
<reference evidence="1 2" key="1">
    <citation type="journal article" date="2015" name="Genome Announc.">
        <title>Expanding the biotechnology potential of lactobacilli through comparative genomics of 213 strains and associated genera.</title>
        <authorList>
            <person name="Sun Z."/>
            <person name="Harris H.M."/>
            <person name="McCann A."/>
            <person name="Guo C."/>
            <person name="Argimon S."/>
            <person name="Zhang W."/>
            <person name="Yang X."/>
            <person name="Jeffery I.B."/>
            <person name="Cooney J.C."/>
            <person name="Kagawa T.F."/>
            <person name="Liu W."/>
            <person name="Song Y."/>
            <person name="Salvetti E."/>
            <person name="Wrobel A."/>
            <person name="Rasinkangas P."/>
            <person name="Parkhill J."/>
            <person name="Rea M.C."/>
            <person name="O'Sullivan O."/>
            <person name="Ritari J."/>
            <person name="Douillard F.P."/>
            <person name="Paul Ross R."/>
            <person name="Yang R."/>
            <person name="Briner A.E."/>
            <person name="Felis G.E."/>
            <person name="de Vos W.M."/>
            <person name="Barrangou R."/>
            <person name="Klaenhammer T.R."/>
            <person name="Caufield P.W."/>
            <person name="Cui Y."/>
            <person name="Zhang H."/>
            <person name="O'Toole P.W."/>
        </authorList>
    </citation>
    <scope>NUCLEOTIDE SEQUENCE [LARGE SCALE GENOMIC DNA]</scope>
    <source>
        <strain evidence="1 2">DSM 20515</strain>
    </source>
</reference>
<protein>
    <submittedName>
        <fullName evidence="1">Uncharacterized protein</fullName>
    </submittedName>
</protein>